<gene>
    <name evidence="2" type="ORF">WN944_008669</name>
</gene>
<sequence length="152" mass="17285">MKKADPGIDFQCPDASRHGGTSLRLSTTHWHRCSVDRASPSPKLLPSSVNSISPRKAQPSRHRALHRLVIFSAAATTRRHQMFLFSCNFTNTATTHDHEELEEGEYEEDELEVDEDEEEENGSVHDDGEGEREADTENYEAENDLQHRELQV</sequence>
<feature type="region of interest" description="Disordered" evidence="1">
    <location>
        <begin position="93"/>
        <end position="152"/>
    </location>
</feature>
<organism evidence="2 3">
    <name type="scientific">Citrus x changshan-huyou</name>
    <dbReference type="NCBI Taxonomy" id="2935761"/>
    <lineage>
        <taxon>Eukaryota</taxon>
        <taxon>Viridiplantae</taxon>
        <taxon>Streptophyta</taxon>
        <taxon>Embryophyta</taxon>
        <taxon>Tracheophyta</taxon>
        <taxon>Spermatophyta</taxon>
        <taxon>Magnoliopsida</taxon>
        <taxon>eudicotyledons</taxon>
        <taxon>Gunneridae</taxon>
        <taxon>Pentapetalae</taxon>
        <taxon>rosids</taxon>
        <taxon>malvids</taxon>
        <taxon>Sapindales</taxon>
        <taxon>Rutaceae</taxon>
        <taxon>Aurantioideae</taxon>
        <taxon>Citrus</taxon>
    </lineage>
</organism>
<feature type="compositionally biased region" description="Basic and acidic residues" evidence="1">
    <location>
        <begin position="122"/>
        <end position="135"/>
    </location>
</feature>
<dbReference type="AlphaFoldDB" id="A0AAP0QW43"/>
<dbReference type="EMBL" id="JBCGBO010000003">
    <property type="protein sequence ID" value="KAK9216659.1"/>
    <property type="molecule type" value="Genomic_DNA"/>
</dbReference>
<reference evidence="2 3" key="1">
    <citation type="submission" date="2024-05" db="EMBL/GenBank/DDBJ databases">
        <title>Haplotype-resolved chromosome-level genome assembly of Huyou (Citrus changshanensis).</title>
        <authorList>
            <person name="Miao C."/>
            <person name="Chen W."/>
            <person name="Wu Y."/>
            <person name="Wang L."/>
            <person name="Zhao S."/>
            <person name="Grierson D."/>
            <person name="Xu C."/>
            <person name="Chen K."/>
        </authorList>
    </citation>
    <scope>NUCLEOTIDE SEQUENCE [LARGE SCALE GENOMIC DNA]</scope>
    <source>
        <strain evidence="2">01-14</strain>
        <tissue evidence="2">Leaf</tissue>
    </source>
</reference>
<keyword evidence="3" id="KW-1185">Reference proteome</keyword>
<feature type="compositionally biased region" description="Acidic residues" evidence="1">
    <location>
        <begin position="100"/>
        <end position="121"/>
    </location>
</feature>
<evidence type="ECO:0000313" key="2">
    <source>
        <dbReference type="EMBL" id="KAK9216659.1"/>
    </source>
</evidence>
<dbReference type="Proteomes" id="UP001428341">
    <property type="component" value="Unassembled WGS sequence"/>
</dbReference>
<protein>
    <submittedName>
        <fullName evidence="2">Uncharacterized protein</fullName>
    </submittedName>
</protein>
<feature type="region of interest" description="Disordered" evidence="1">
    <location>
        <begin position="37"/>
        <end position="61"/>
    </location>
</feature>
<proteinExistence type="predicted"/>
<comment type="caution">
    <text evidence="2">The sequence shown here is derived from an EMBL/GenBank/DDBJ whole genome shotgun (WGS) entry which is preliminary data.</text>
</comment>
<evidence type="ECO:0000313" key="3">
    <source>
        <dbReference type="Proteomes" id="UP001428341"/>
    </source>
</evidence>
<name>A0AAP0QW43_9ROSI</name>
<evidence type="ECO:0000256" key="1">
    <source>
        <dbReference type="SAM" id="MobiDB-lite"/>
    </source>
</evidence>
<accession>A0AAP0QW43</accession>